<keyword evidence="3" id="KW-1185">Reference proteome</keyword>
<organism evidence="2 3">
    <name type="scientific">Methanoregula boonei (strain DSM 21154 / JCM 14090 / 6A8)</name>
    <dbReference type="NCBI Taxonomy" id="456442"/>
    <lineage>
        <taxon>Archaea</taxon>
        <taxon>Methanobacteriati</taxon>
        <taxon>Methanobacteriota</taxon>
        <taxon>Stenosarchaea group</taxon>
        <taxon>Methanomicrobia</taxon>
        <taxon>Methanomicrobiales</taxon>
        <taxon>Methanoregulaceae</taxon>
        <taxon>Methanoregula</taxon>
    </lineage>
</organism>
<evidence type="ECO:0000313" key="2">
    <source>
        <dbReference type="EMBL" id="ABS56068.1"/>
    </source>
</evidence>
<evidence type="ECO:0000313" key="3">
    <source>
        <dbReference type="Proteomes" id="UP000002408"/>
    </source>
</evidence>
<dbReference type="GeneID" id="5411238"/>
<dbReference type="InterPro" id="IPR024277">
    <property type="entry name" value="DUF3821"/>
</dbReference>
<accession>A7I8K7</accession>
<evidence type="ECO:0000259" key="1">
    <source>
        <dbReference type="Pfam" id="PF12863"/>
    </source>
</evidence>
<proteinExistence type="predicted"/>
<dbReference type="KEGG" id="mbn:Mboo_1551"/>
<dbReference type="HOGENOM" id="CLU_917060_0_0_2"/>
<dbReference type="RefSeq" id="WP_012107109.1">
    <property type="nucleotide sequence ID" value="NC_009712.1"/>
</dbReference>
<dbReference type="Proteomes" id="UP000002408">
    <property type="component" value="Chromosome"/>
</dbReference>
<dbReference type="EMBL" id="CP000780">
    <property type="protein sequence ID" value="ABS56068.1"/>
    <property type="molecule type" value="Genomic_DNA"/>
</dbReference>
<reference evidence="3" key="1">
    <citation type="journal article" date="2015" name="Microbiology">
        <title>Genome of Methanoregula boonei 6A8 reveals adaptations to oligotrophic peatland environments.</title>
        <authorList>
            <person name="Braeuer S."/>
            <person name="Cadillo-Quiroz H."/>
            <person name="Kyrpides N."/>
            <person name="Woyke T."/>
            <person name="Goodwin L."/>
            <person name="Detter C."/>
            <person name="Podell S."/>
            <person name="Yavitt J.B."/>
            <person name="Zinder S.H."/>
        </authorList>
    </citation>
    <scope>NUCLEOTIDE SEQUENCE [LARGE SCALE GENOMIC DNA]</scope>
    <source>
        <strain evidence="3">DSM 21154 / JCM 14090 / 6A8</strain>
    </source>
</reference>
<dbReference type="eggNOG" id="arCOG09597">
    <property type="taxonomic scope" value="Archaea"/>
</dbReference>
<dbReference type="Pfam" id="PF12863">
    <property type="entry name" value="DUF3821"/>
    <property type="match status" value="1"/>
</dbReference>
<name>A7I8K7_METB6</name>
<gene>
    <name evidence="2" type="ordered locus">Mboo_1551</name>
</gene>
<protein>
    <recommendedName>
        <fullName evidence="1">DUF3821 domain-containing protein</fullName>
    </recommendedName>
</protein>
<sequence precursor="true">MTRQSMFALCTLGLLVLVAAVPVSATCYAINNTITVPGATVFIGEQQLNLNNLTASDPLLKSDDAIGWWASAASPATSAPARSYRLSNLDLGSFYVSPAAFGNWPGNWYGMKNGMWDGGPALFSVQDPRVSLDIWDLSTATTVTGGTVHRGDYLAFRISTNMQSALDPAKRGQSATGAEAGNFDLQVKGPTGITYTELLSGTGSDATSLTSQNANLPLWFWGTKDAKVPSSSNAAANWSTGAVDQTGQNAYPSGVYTVTARSRLNGMYDNYQNGGATYTGKTVSQPATVSISVPRNPVIPETS</sequence>
<dbReference type="AlphaFoldDB" id="A7I8K7"/>
<dbReference type="OrthoDB" id="118064at2157"/>
<feature type="domain" description="DUF3821" evidence="1">
    <location>
        <begin position="37"/>
        <end position="269"/>
    </location>
</feature>